<accession>A0A1Q9BZQ0</accession>
<dbReference type="Proteomes" id="UP000186817">
    <property type="component" value="Unassembled WGS sequence"/>
</dbReference>
<sequence length="186" mass="18944">MVDERCAPWPPFPTSANTPLDGHLVLAVGTYPMRGVLVDVPFSMLGCAARITAITVQSVHFATLSAHPVKRIAEGRCAPAGGAFEGLGGGAWEASGAVDGGGEEGLALGGALYSGGGGGGAFFESVGGGSVEARASGTQDADTELCELITLSTVLRLVGLREQTDEVLLQQEASLNKREQSYPGVV</sequence>
<reference evidence="1 2" key="1">
    <citation type="submission" date="2016-02" db="EMBL/GenBank/DDBJ databases">
        <title>Genome analysis of coral dinoflagellate symbionts highlights evolutionary adaptations to a symbiotic lifestyle.</title>
        <authorList>
            <person name="Aranda M."/>
            <person name="Li Y."/>
            <person name="Liew Y.J."/>
            <person name="Baumgarten S."/>
            <person name="Simakov O."/>
            <person name="Wilson M."/>
            <person name="Piel J."/>
            <person name="Ashoor H."/>
            <person name="Bougouffa S."/>
            <person name="Bajic V.B."/>
            <person name="Ryu T."/>
            <person name="Ravasi T."/>
            <person name="Bayer T."/>
            <person name="Micklem G."/>
            <person name="Kim H."/>
            <person name="Bhak J."/>
            <person name="Lajeunesse T.C."/>
            <person name="Voolstra C.R."/>
        </authorList>
    </citation>
    <scope>NUCLEOTIDE SEQUENCE [LARGE SCALE GENOMIC DNA]</scope>
    <source>
        <strain evidence="1 2">CCMP2467</strain>
    </source>
</reference>
<gene>
    <name evidence="1" type="ORF">AK812_SmicGene43945</name>
</gene>
<keyword evidence="2" id="KW-1185">Reference proteome</keyword>
<dbReference type="EMBL" id="LSRX01002121">
    <property type="protein sequence ID" value="OLP76155.1"/>
    <property type="molecule type" value="Genomic_DNA"/>
</dbReference>
<dbReference type="AlphaFoldDB" id="A0A1Q9BZQ0"/>
<protein>
    <submittedName>
        <fullName evidence="1">Uncharacterized protein</fullName>
    </submittedName>
</protein>
<comment type="caution">
    <text evidence="1">The sequence shown here is derived from an EMBL/GenBank/DDBJ whole genome shotgun (WGS) entry which is preliminary data.</text>
</comment>
<proteinExistence type="predicted"/>
<evidence type="ECO:0000313" key="2">
    <source>
        <dbReference type="Proteomes" id="UP000186817"/>
    </source>
</evidence>
<name>A0A1Q9BZQ0_SYMMI</name>
<evidence type="ECO:0000313" key="1">
    <source>
        <dbReference type="EMBL" id="OLP76155.1"/>
    </source>
</evidence>
<organism evidence="1 2">
    <name type="scientific">Symbiodinium microadriaticum</name>
    <name type="common">Dinoflagellate</name>
    <name type="synonym">Zooxanthella microadriatica</name>
    <dbReference type="NCBI Taxonomy" id="2951"/>
    <lineage>
        <taxon>Eukaryota</taxon>
        <taxon>Sar</taxon>
        <taxon>Alveolata</taxon>
        <taxon>Dinophyceae</taxon>
        <taxon>Suessiales</taxon>
        <taxon>Symbiodiniaceae</taxon>
        <taxon>Symbiodinium</taxon>
    </lineage>
</organism>